<evidence type="ECO:0000259" key="12">
    <source>
        <dbReference type="PROSITE" id="PS51709"/>
    </source>
</evidence>
<feature type="binding site" evidence="10">
    <location>
        <begin position="294"/>
        <end position="297"/>
    </location>
    <ligand>
        <name>GTP</name>
        <dbReference type="ChEBI" id="CHEBI:37565"/>
    </ligand>
</feature>
<dbReference type="Gene3D" id="3.40.50.300">
    <property type="entry name" value="P-loop containing nucleotide triphosphate hydrolases"/>
    <property type="match status" value="1"/>
</dbReference>
<feature type="binding site" evidence="10">
    <location>
        <position position="144"/>
    </location>
    <ligand>
        <name>(6S)-5-formyl-5,6,7,8-tetrahydrofolate</name>
        <dbReference type="ChEBI" id="CHEBI:57457"/>
    </ligand>
</feature>
<dbReference type="InterPro" id="IPR004520">
    <property type="entry name" value="GTPase_MnmE"/>
</dbReference>
<keyword evidence="3 10" id="KW-0819">tRNA processing</keyword>
<feature type="domain" description="TrmE-type G" evidence="12">
    <location>
        <begin position="240"/>
        <end position="403"/>
    </location>
</feature>
<dbReference type="PANTHER" id="PTHR42714">
    <property type="entry name" value="TRNA MODIFICATION GTPASE GTPBP3"/>
    <property type="match status" value="1"/>
</dbReference>
<dbReference type="GO" id="GO:0030488">
    <property type="term" value="P:tRNA methylation"/>
    <property type="evidence" value="ECO:0007669"/>
    <property type="project" value="TreeGrafter"/>
</dbReference>
<dbReference type="InterPro" id="IPR027417">
    <property type="entry name" value="P-loop_NTPase"/>
</dbReference>
<comment type="similarity">
    <text evidence="1 10 11">Belongs to the TRAFAC class TrmE-Era-EngA-EngB-Septin-like GTPase superfamily. TrmE GTPase family.</text>
</comment>
<evidence type="ECO:0000256" key="2">
    <source>
        <dbReference type="ARBA" id="ARBA00022490"/>
    </source>
</evidence>
<evidence type="ECO:0000256" key="11">
    <source>
        <dbReference type="RuleBase" id="RU003313"/>
    </source>
</evidence>
<keyword evidence="9 10" id="KW-0342">GTP-binding</keyword>
<dbReference type="InterPro" id="IPR005225">
    <property type="entry name" value="Small_GTP-bd"/>
</dbReference>
<dbReference type="AlphaFoldDB" id="A0A0S4KNE3"/>
<feature type="binding site" evidence="10">
    <location>
        <begin position="269"/>
        <end position="275"/>
    </location>
    <ligand>
        <name>GTP</name>
        <dbReference type="ChEBI" id="CHEBI:37565"/>
    </ligand>
</feature>
<dbReference type="CDD" id="cd14858">
    <property type="entry name" value="TrmE_N"/>
    <property type="match status" value="1"/>
</dbReference>
<feature type="binding site" evidence="10">
    <location>
        <position position="274"/>
    </location>
    <ligand>
        <name>K(+)</name>
        <dbReference type="ChEBI" id="CHEBI:29103"/>
    </ligand>
</feature>
<feature type="binding site" evidence="10">
    <location>
        <position position="254"/>
    </location>
    <ligand>
        <name>Mg(2+)</name>
        <dbReference type="ChEBI" id="CHEBI:18420"/>
    </ligand>
</feature>
<keyword evidence="6 10" id="KW-0378">Hydrolase</keyword>
<evidence type="ECO:0000256" key="10">
    <source>
        <dbReference type="HAMAP-Rule" id="MF_00379"/>
    </source>
</evidence>
<dbReference type="NCBIfam" id="TIGR00231">
    <property type="entry name" value="small_GTP"/>
    <property type="match status" value="1"/>
</dbReference>
<dbReference type="SUPFAM" id="SSF52540">
    <property type="entry name" value="P-loop containing nucleoside triphosphate hydrolases"/>
    <property type="match status" value="1"/>
</dbReference>
<feature type="binding site" evidence="10">
    <location>
        <begin position="250"/>
        <end position="255"/>
    </location>
    <ligand>
        <name>GTP</name>
        <dbReference type="ChEBI" id="CHEBI:37565"/>
    </ligand>
</feature>
<dbReference type="GO" id="GO:0005829">
    <property type="term" value="C:cytosol"/>
    <property type="evidence" value="ECO:0007669"/>
    <property type="project" value="TreeGrafter"/>
</dbReference>
<evidence type="ECO:0000256" key="8">
    <source>
        <dbReference type="ARBA" id="ARBA00022958"/>
    </source>
</evidence>
<keyword evidence="14" id="KW-1185">Reference proteome</keyword>
<comment type="subunit">
    <text evidence="10">Homodimer. Heterotetramer of two MnmE and two MnmG subunits.</text>
</comment>
<dbReference type="HAMAP" id="MF_00379">
    <property type="entry name" value="GTPase_MnmE"/>
    <property type="match status" value="1"/>
</dbReference>
<evidence type="ECO:0000256" key="4">
    <source>
        <dbReference type="ARBA" id="ARBA00022723"/>
    </source>
</evidence>
<dbReference type="NCBIfam" id="NF003661">
    <property type="entry name" value="PRK05291.1-3"/>
    <property type="match status" value="1"/>
</dbReference>
<sequence length="482" mass="51764">MEKAKEDTICGIATPAGEGGIGIVRISGPDALAVASRIVRLRSKREPASLSSHRLHVADFMSGALLGHSDGPKHDAKLNAPEVIDEGLVVWMKAPHSYTGEDVVEIHCHGSQVVLRLVCEACVRSGARLAEPGEFTKRAFLNGRLDLSQAEAVLETIQATSEAALRMAQRNLRGELGLRVNQLRSRLLSLLCEVEAGIDFGEEDISFIQRDQLVSSLEETLADVERILACAALGRRLREGARVTIVGPPNVGKSSLLNVLLGEARAIVTDVPGTTRDVIEESVVWDGVVVTLIDTAGVRETDDVVEQEGIKRTRSAVEQSDLVLYVLDASAGENWPGGCPPLPIETHQRLLLVLNKSDLAEGGVAAKAAGMMARRSGARAVVTSVRTGMGIDDLRQAIREELTQGVLEPKEGVVFINARHRHALERARVSLEEALDSIRSGRDAEFVAVDLRGASDALGEITGAITSDEILNRIFSTFCIGK</sequence>
<evidence type="ECO:0000313" key="14">
    <source>
        <dbReference type="Proteomes" id="UP000066284"/>
    </source>
</evidence>
<proteinExistence type="inferred from homology"/>
<comment type="cofactor">
    <cofactor evidence="10">
        <name>K(+)</name>
        <dbReference type="ChEBI" id="CHEBI:29103"/>
    </cofactor>
    <text evidence="10">Binds 1 potassium ion per subunit.</text>
</comment>
<dbReference type="KEGG" id="nio:NITINOP_0904"/>
<dbReference type="GO" id="GO:0002098">
    <property type="term" value="P:tRNA wobble uridine modification"/>
    <property type="evidence" value="ECO:0007669"/>
    <property type="project" value="TreeGrafter"/>
</dbReference>
<evidence type="ECO:0000256" key="7">
    <source>
        <dbReference type="ARBA" id="ARBA00022842"/>
    </source>
</evidence>
<feature type="binding site" evidence="10">
    <location>
        <position position="250"/>
    </location>
    <ligand>
        <name>K(+)</name>
        <dbReference type="ChEBI" id="CHEBI:29103"/>
    </ligand>
</feature>
<evidence type="ECO:0000256" key="5">
    <source>
        <dbReference type="ARBA" id="ARBA00022741"/>
    </source>
</evidence>
<dbReference type="GO" id="GO:0005525">
    <property type="term" value="F:GTP binding"/>
    <property type="evidence" value="ECO:0007669"/>
    <property type="project" value="UniProtKB-UniRule"/>
</dbReference>
<dbReference type="GO" id="GO:0003924">
    <property type="term" value="F:GTPase activity"/>
    <property type="evidence" value="ECO:0007669"/>
    <property type="project" value="UniProtKB-UniRule"/>
</dbReference>
<dbReference type="NCBIfam" id="TIGR00450">
    <property type="entry name" value="mnmE_trmE_thdF"/>
    <property type="match status" value="1"/>
</dbReference>
<comment type="function">
    <text evidence="10">Exhibits a very high intrinsic GTPase hydrolysis rate. Involved in the addition of a carboxymethylaminomethyl (cmnm) group at the wobble position (U34) of certain tRNAs, forming tRNA-cmnm(5)s(2)U34.</text>
</comment>
<dbReference type="STRING" id="1715989.NITINOP_0904"/>
<keyword evidence="2 10" id="KW-0963">Cytoplasm</keyword>
<evidence type="ECO:0000256" key="3">
    <source>
        <dbReference type="ARBA" id="ARBA00022694"/>
    </source>
</evidence>
<dbReference type="Pfam" id="PF10396">
    <property type="entry name" value="TrmE_N"/>
    <property type="match status" value="1"/>
</dbReference>
<dbReference type="Pfam" id="PF12631">
    <property type="entry name" value="MnmE_helical"/>
    <property type="match status" value="1"/>
</dbReference>
<dbReference type="Pfam" id="PF01926">
    <property type="entry name" value="MMR_HSR1"/>
    <property type="match status" value="1"/>
</dbReference>
<dbReference type="InterPro" id="IPR027266">
    <property type="entry name" value="TrmE/GcvT-like"/>
</dbReference>
<dbReference type="EMBL" id="LN885086">
    <property type="protein sequence ID" value="CUQ65879.1"/>
    <property type="molecule type" value="Genomic_DNA"/>
</dbReference>
<feature type="binding site" evidence="10">
    <location>
        <position position="25"/>
    </location>
    <ligand>
        <name>(6S)-5-formyl-5,6,7,8-tetrahydrofolate</name>
        <dbReference type="ChEBI" id="CHEBI:57457"/>
    </ligand>
</feature>
<dbReference type="InterPro" id="IPR027368">
    <property type="entry name" value="MnmE_dom2"/>
</dbReference>
<dbReference type="OrthoDB" id="9805918at2"/>
<name>A0A0S4KNE3_9BACT</name>
<dbReference type="PROSITE" id="PS51709">
    <property type="entry name" value="G_TRME"/>
    <property type="match status" value="1"/>
</dbReference>
<evidence type="ECO:0000256" key="9">
    <source>
        <dbReference type="ARBA" id="ARBA00023134"/>
    </source>
</evidence>
<feature type="binding site" evidence="10">
    <location>
        <position position="105"/>
    </location>
    <ligand>
        <name>(6S)-5-formyl-5,6,7,8-tetrahydrofolate</name>
        <dbReference type="ChEBI" id="CHEBI:57457"/>
    </ligand>
</feature>
<comment type="caution">
    <text evidence="10">Lacks conserved residue(s) required for the propagation of feature annotation.</text>
</comment>
<evidence type="ECO:0000256" key="1">
    <source>
        <dbReference type="ARBA" id="ARBA00011043"/>
    </source>
</evidence>
<gene>
    <name evidence="10 13" type="primary">trmE</name>
    <name evidence="10" type="synonym">mnmE</name>
    <name evidence="13" type="ORF">NITINOP_0904</name>
</gene>
<dbReference type="InterPro" id="IPR025867">
    <property type="entry name" value="MnmE_helical"/>
</dbReference>
<keyword evidence="8 10" id="KW-0630">Potassium</keyword>
<keyword evidence="5 10" id="KW-0547">Nucleotide-binding</keyword>
<dbReference type="CDD" id="cd04164">
    <property type="entry name" value="trmE"/>
    <property type="match status" value="1"/>
</dbReference>
<dbReference type="PANTHER" id="PTHR42714:SF2">
    <property type="entry name" value="TRNA MODIFICATION GTPASE GTPBP3, MITOCHONDRIAL"/>
    <property type="match status" value="1"/>
</dbReference>
<keyword evidence="7 10" id="KW-0460">Magnesium</keyword>
<feature type="binding site" evidence="10">
    <location>
        <position position="271"/>
    </location>
    <ligand>
        <name>K(+)</name>
        <dbReference type="ChEBI" id="CHEBI:29103"/>
    </ligand>
</feature>
<dbReference type="Gene3D" id="1.20.120.430">
    <property type="entry name" value="tRNA modification GTPase MnmE domain 2"/>
    <property type="match status" value="1"/>
</dbReference>
<dbReference type="Gene3D" id="3.30.1360.120">
    <property type="entry name" value="Probable tRNA modification gtpase trme, domain 1"/>
    <property type="match status" value="1"/>
</dbReference>
<dbReference type="InterPro" id="IPR006073">
    <property type="entry name" value="GTP-bd"/>
</dbReference>
<dbReference type="PRINTS" id="PR00326">
    <property type="entry name" value="GTP1OBG"/>
</dbReference>
<organism evidence="13 14">
    <name type="scientific">Candidatus Nitrospira inopinata</name>
    <dbReference type="NCBI Taxonomy" id="1715989"/>
    <lineage>
        <taxon>Bacteria</taxon>
        <taxon>Pseudomonadati</taxon>
        <taxon>Nitrospirota</taxon>
        <taxon>Nitrospiria</taxon>
        <taxon>Nitrospirales</taxon>
        <taxon>Nitrospiraceae</taxon>
        <taxon>Nitrospira</taxon>
    </lineage>
</organism>
<dbReference type="RefSeq" id="WP_062483554.1">
    <property type="nucleotide sequence ID" value="NZ_LN885086.1"/>
</dbReference>
<dbReference type="Proteomes" id="UP000066284">
    <property type="component" value="Chromosome 1"/>
</dbReference>
<protein>
    <recommendedName>
        <fullName evidence="10">tRNA modification GTPase MnmE</fullName>
        <ecNumber evidence="10">3.6.-.-</ecNumber>
    </recommendedName>
</protein>
<feature type="binding site" evidence="10">
    <location>
        <position position="482"/>
    </location>
    <ligand>
        <name>(6S)-5-formyl-5,6,7,8-tetrahydrofolate</name>
        <dbReference type="ChEBI" id="CHEBI:57457"/>
    </ligand>
</feature>
<evidence type="ECO:0000313" key="13">
    <source>
        <dbReference type="EMBL" id="CUQ65879.1"/>
    </source>
</evidence>
<feature type="binding site" evidence="10">
    <location>
        <position position="275"/>
    </location>
    <ligand>
        <name>Mg(2+)</name>
        <dbReference type="ChEBI" id="CHEBI:18420"/>
    </ligand>
</feature>
<feature type="binding site" evidence="10">
    <location>
        <position position="269"/>
    </location>
    <ligand>
        <name>K(+)</name>
        <dbReference type="ChEBI" id="CHEBI:29103"/>
    </ligand>
</feature>
<dbReference type="InterPro" id="IPR031168">
    <property type="entry name" value="G_TrmE"/>
</dbReference>
<dbReference type="FunFam" id="3.40.50.300:FF:001376">
    <property type="entry name" value="tRNA modification GTPase MnmE"/>
    <property type="match status" value="1"/>
</dbReference>
<dbReference type="InterPro" id="IPR018948">
    <property type="entry name" value="GTP-bd_TrmE_N"/>
</dbReference>
<comment type="subcellular location">
    <subcellularLocation>
        <location evidence="10">Cytoplasm</location>
    </subcellularLocation>
</comment>
<dbReference type="GO" id="GO:0046872">
    <property type="term" value="F:metal ion binding"/>
    <property type="evidence" value="ECO:0007669"/>
    <property type="project" value="UniProtKB-KW"/>
</dbReference>
<dbReference type="EC" id="3.6.-.-" evidence="10"/>
<reference evidence="14" key="1">
    <citation type="submission" date="2015-09" db="EMBL/GenBank/DDBJ databases">
        <authorList>
            <person name="Daims H."/>
        </authorList>
    </citation>
    <scope>NUCLEOTIDE SEQUENCE [LARGE SCALE GENOMIC DNA]</scope>
</reference>
<keyword evidence="4 10" id="KW-0479">Metal-binding</keyword>
<accession>A0A0S4KNE3</accession>
<evidence type="ECO:0000256" key="6">
    <source>
        <dbReference type="ARBA" id="ARBA00022801"/>
    </source>
</evidence>